<dbReference type="InterPro" id="IPR023606">
    <property type="entry name" value="CoA-Trfase_III_dom_1_sf"/>
</dbReference>
<gene>
    <name evidence="2" type="ORF">SAMN05660462_00831</name>
</gene>
<dbReference type="EMBL" id="FNQE01000007">
    <property type="protein sequence ID" value="SDY76541.1"/>
    <property type="molecule type" value="Genomic_DNA"/>
</dbReference>
<accession>A0A1H3MIN7</accession>
<proteinExistence type="predicted"/>
<dbReference type="STRING" id="415015.SAMN05660462_00831"/>
<dbReference type="OrthoDB" id="9797653at2"/>
<dbReference type="RefSeq" id="WP_091727616.1">
    <property type="nucleotide sequence ID" value="NZ_FNQE01000007.1"/>
</dbReference>
<keyword evidence="3" id="KW-1185">Reference proteome</keyword>
<dbReference type="GO" id="GO:0008410">
    <property type="term" value="F:CoA-transferase activity"/>
    <property type="evidence" value="ECO:0007669"/>
    <property type="project" value="TreeGrafter"/>
</dbReference>
<dbReference type="Proteomes" id="UP000198625">
    <property type="component" value="Unassembled WGS sequence"/>
</dbReference>
<dbReference type="Gene3D" id="3.30.1540.10">
    <property type="entry name" value="formyl-coa transferase, domain 3"/>
    <property type="match status" value="1"/>
</dbReference>
<dbReference type="Pfam" id="PF02515">
    <property type="entry name" value="CoA_transf_3"/>
    <property type="match status" value="1"/>
</dbReference>
<keyword evidence="1 2" id="KW-0808">Transferase</keyword>
<dbReference type="PANTHER" id="PTHR48207:SF3">
    <property type="entry name" value="SUCCINATE--HYDROXYMETHYLGLUTARATE COA-TRANSFERASE"/>
    <property type="match status" value="1"/>
</dbReference>
<dbReference type="AlphaFoldDB" id="A0A1H3MIN7"/>
<evidence type="ECO:0000313" key="3">
    <source>
        <dbReference type="Proteomes" id="UP000198625"/>
    </source>
</evidence>
<sequence>MKLALDNIKVLDLTRVLAGPYATMILGDLGADIIKIEMPGTGDDSRAFGPYVKDESAYFMSLNRNKRSITLNLKSEKGKETFLEMVKKADVVVENFRPGTMEKLGLGYDYLSQVNPKIIYAASSGFGHTGPYSQRAAYDSVVQAMGGIMSITGEKGGKPVRVGSSIADINSGLFTAIGILAALNNRHETGKGQKVDVAMLDSLVAILENAVARYVVTGEAPKPGGNRHPSIVPFEPFDTKNGEVVVAAGNDVLWAKFCEVLGKEELINDERFATNPLRNENYDQLRPLIAEPMKEKTTEEWLEILDKAGVPNGPINTIDKVLQDPQVIAREMIVEVEHPVAGNLKMPGVPIKLSDTPGSVRTPAPLLGQHTEEILKELLGYDDEKIQSLRDEKAL</sequence>
<dbReference type="Gene3D" id="3.40.50.10540">
    <property type="entry name" value="Crotonobetainyl-coa:carnitine coa-transferase, domain 1"/>
    <property type="match status" value="1"/>
</dbReference>
<protein>
    <submittedName>
        <fullName evidence="2">CoA:oxalate CoA-transferase</fullName>
    </submittedName>
</protein>
<evidence type="ECO:0000313" key="2">
    <source>
        <dbReference type="EMBL" id="SDY76541.1"/>
    </source>
</evidence>
<reference evidence="2 3" key="1">
    <citation type="submission" date="2016-10" db="EMBL/GenBank/DDBJ databases">
        <authorList>
            <person name="de Groot N.N."/>
        </authorList>
    </citation>
    <scope>NUCLEOTIDE SEQUENCE [LARGE SCALE GENOMIC DNA]</scope>
    <source>
        <strain evidence="2 3">DSM 21650</strain>
    </source>
</reference>
<evidence type="ECO:0000256" key="1">
    <source>
        <dbReference type="ARBA" id="ARBA00022679"/>
    </source>
</evidence>
<dbReference type="SUPFAM" id="SSF89796">
    <property type="entry name" value="CoA-transferase family III (CaiB/BaiF)"/>
    <property type="match status" value="1"/>
</dbReference>
<organism evidence="2 3">
    <name type="scientific">Proteiniborus ethanoligenes</name>
    <dbReference type="NCBI Taxonomy" id="415015"/>
    <lineage>
        <taxon>Bacteria</taxon>
        <taxon>Bacillati</taxon>
        <taxon>Bacillota</taxon>
        <taxon>Clostridia</taxon>
        <taxon>Eubacteriales</taxon>
        <taxon>Proteiniborus</taxon>
    </lineage>
</organism>
<name>A0A1H3MIN7_9FIRM</name>
<dbReference type="InterPro" id="IPR044855">
    <property type="entry name" value="CoA-Trfase_III_dom3_sf"/>
</dbReference>
<dbReference type="PANTHER" id="PTHR48207">
    <property type="entry name" value="SUCCINATE--HYDROXYMETHYLGLUTARATE COA-TRANSFERASE"/>
    <property type="match status" value="1"/>
</dbReference>
<dbReference type="InterPro" id="IPR003673">
    <property type="entry name" value="CoA-Trfase_fam_III"/>
</dbReference>
<dbReference type="InterPro" id="IPR050483">
    <property type="entry name" value="CoA-transferase_III_domain"/>
</dbReference>